<organism evidence="2 3">
    <name type="scientific">Gimesia aquarii</name>
    <dbReference type="NCBI Taxonomy" id="2527964"/>
    <lineage>
        <taxon>Bacteria</taxon>
        <taxon>Pseudomonadati</taxon>
        <taxon>Planctomycetota</taxon>
        <taxon>Planctomycetia</taxon>
        <taxon>Planctomycetales</taxon>
        <taxon>Planctomycetaceae</taxon>
        <taxon>Gimesia</taxon>
    </lineage>
</organism>
<dbReference type="InterPro" id="IPR000668">
    <property type="entry name" value="Peptidase_C1A_C"/>
</dbReference>
<dbReference type="InterPro" id="IPR038765">
    <property type="entry name" value="Papain-like_cys_pep_sf"/>
</dbReference>
<evidence type="ECO:0000259" key="1">
    <source>
        <dbReference type="Pfam" id="PF00112"/>
    </source>
</evidence>
<dbReference type="Proteomes" id="UP000318384">
    <property type="component" value="Chromosome"/>
</dbReference>
<dbReference type="GO" id="GO:0006508">
    <property type="term" value="P:proteolysis"/>
    <property type="evidence" value="ECO:0007669"/>
    <property type="project" value="UniProtKB-KW"/>
</dbReference>
<proteinExistence type="predicted"/>
<dbReference type="AlphaFoldDB" id="A0A517WUU4"/>
<dbReference type="SUPFAM" id="SSF54001">
    <property type="entry name" value="Cysteine proteinases"/>
    <property type="match status" value="1"/>
</dbReference>
<dbReference type="Pfam" id="PF00112">
    <property type="entry name" value="Peptidase_C1"/>
    <property type="match status" value="1"/>
</dbReference>
<keyword evidence="2" id="KW-0645">Protease</keyword>
<dbReference type="GO" id="GO:0008234">
    <property type="term" value="F:cysteine-type peptidase activity"/>
    <property type="evidence" value="ECO:0007669"/>
    <property type="project" value="InterPro"/>
</dbReference>
<evidence type="ECO:0000313" key="2">
    <source>
        <dbReference type="EMBL" id="QDU08998.1"/>
    </source>
</evidence>
<dbReference type="Gene3D" id="3.90.70.10">
    <property type="entry name" value="Cysteine proteinases"/>
    <property type="match status" value="1"/>
</dbReference>
<name>A0A517WUU4_9PLAN</name>
<sequence length="672" mass="74941">MARKKTKPVTLSERTLDARPDTLDFRDQMFVPTLTEVPTYRPLEDYQQRNVPVLDQGVEGACTGFGLATVVNYLLLSRRVVPDAIPVSSRMLYEMAKRYDEWPGEGYSGSSARGAMKGWHKHGVCTEELWPYKAGRADENLTPERADDSKHRPLGAYFRVNHRDLVAMHCAIQEAEVLYATAIVHEGWNRIGADGTIPHKTKTLGGHAFAIVAYDSEGFWIQNSWSANWGRGGFAKITYADWLENGTDVWVARLGVPIELQTAGAIARANAEVGTSSVGYTFHDIRPHIISIGNDGRLRDTGTYGTSEAAVKDIFEQDIPRVTSGWKKKRILLYAHGGLTDEKSAIQRVADYRQVLLDAEIYPLAFIWKTDYWTTLVNILKDALKQRRTEGLLDITKDFMLNRLDDALEPLARLLTGKAQWDEMKENALAASTSAQGGVRKMSRHLQKLIKDDSSIELHIAGHSAGSIFMAPLVQLLCTKGKIKSGPMKNKTGLGQPVSTCTLWAPACTVDLFKDTYQPAVEAGSLAQFALFTLTDKAEQDDHCANIYHKSLLYLVSNAFEDEARVPLLRDGVPILGMQKFIDRDPDLQKFFKRKSADWVRAPNTDDADPKSFSTSRSHGGFDDDEATLAATFARILQTKFQQMAKTEMPMQASQSALRATRMGIESTKWEV</sequence>
<dbReference type="RefSeq" id="WP_145174543.1">
    <property type="nucleotide sequence ID" value="NZ_CP037422.1"/>
</dbReference>
<dbReference type="EMBL" id="CP037422">
    <property type="protein sequence ID" value="QDU08998.1"/>
    <property type="molecule type" value="Genomic_DNA"/>
</dbReference>
<keyword evidence="3" id="KW-1185">Reference proteome</keyword>
<accession>A0A517WUU4</accession>
<gene>
    <name evidence="2" type="ORF">V202x_23680</name>
</gene>
<reference evidence="2 3" key="1">
    <citation type="submission" date="2019-03" db="EMBL/GenBank/DDBJ databases">
        <title>Deep-cultivation of Planctomycetes and their phenomic and genomic characterization uncovers novel biology.</title>
        <authorList>
            <person name="Wiegand S."/>
            <person name="Jogler M."/>
            <person name="Boedeker C."/>
            <person name="Pinto D."/>
            <person name="Vollmers J."/>
            <person name="Rivas-Marin E."/>
            <person name="Kohn T."/>
            <person name="Peeters S.H."/>
            <person name="Heuer A."/>
            <person name="Rast P."/>
            <person name="Oberbeckmann S."/>
            <person name="Bunk B."/>
            <person name="Jeske O."/>
            <person name="Meyerdierks A."/>
            <person name="Storesund J.E."/>
            <person name="Kallscheuer N."/>
            <person name="Luecker S."/>
            <person name="Lage O.M."/>
            <person name="Pohl T."/>
            <person name="Merkel B.J."/>
            <person name="Hornburger P."/>
            <person name="Mueller R.-W."/>
            <person name="Bruemmer F."/>
            <person name="Labrenz M."/>
            <person name="Spormann A.M."/>
            <person name="Op den Camp H."/>
            <person name="Overmann J."/>
            <person name="Amann R."/>
            <person name="Jetten M.S.M."/>
            <person name="Mascher T."/>
            <person name="Medema M.H."/>
            <person name="Devos D.P."/>
            <person name="Kaster A.-K."/>
            <person name="Ovreas L."/>
            <person name="Rohde M."/>
            <person name="Galperin M.Y."/>
            <person name="Jogler C."/>
        </authorList>
    </citation>
    <scope>NUCLEOTIDE SEQUENCE [LARGE SCALE GENOMIC DNA]</scope>
    <source>
        <strain evidence="2 3">V202</strain>
    </source>
</reference>
<feature type="domain" description="Peptidase C1A papain C-terminal" evidence="1">
    <location>
        <begin position="51"/>
        <end position="239"/>
    </location>
</feature>
<evidence type="ECO:0000313" key="3">
    <source>
        <dbReference type="Proteomes" id="UP000318384"/>
    </source>
</evidence>
<protein>
    <submittedName>
        <fullName evidence="2">Papain family cysteine protease</fullName>
    </submittedName>
</protein>
<dbReference type="OrthoDB" id="3648721at2"/>
<keyword evidence="2" id="KW-0378">Hydrolase</keyword>
<dbReference type="CDD" id="cd02619">
    <property type="entry name" value="Peptidase_C1"/>
    <property type="match status" value="1"/>
</dbReference>